<evidence type="ECO:0000313" key="8">
    <source>
        <dbReference type="Proteomes" id="UP001050691"/>
    </source>
</evidence>
<comment type="subcellular location">
    <subcellularLocation>
        <location evidence="1">Nucleus matrix</location>
    </subcellularLocation>
</comment>
<evidence type="ECO:0000256" key="1">
    <source>
        <dbReference type="ARBA" id="ARBA00004109"/>
    </source>
</evidence>
<dbReference type="CDD" id="cd11286">
    <property type="entry name" value="ADF_cofilin_like"/>
    <property type="match status" value="1"/>
</dbReference>
<evidence type="ECO:0000259" key="6">
    <source>
        <dbReference type="PROSITE" id="PS51263"/>
    </source>
</evidence>
<evidence type="ECO:0000256" key="5">
    <source>
        <dbReference type="ARBA" id="ARBA00032427"/>
    </source>
</evidence>
<dbReference type="Gene3D" id="3.40.20.10">
    <property type="entry name" value="Severin"/>
    <property type="match status" value="1"/>
</dbReference>
<evidence type="ECO:0000256" key="4">
    <source>
        <dbReference type="ARBA" id="ARBA00023203"/>
    </source>
</evidence>
<gene>
    <name evidence="7" type="ORF">Clacol_004145</name>
</gene>
<dbReference type="InterPro" id="IPR029058">
    <property type="entry name" value="AB_hydrolase_fold"/>
</dbReference>
<comment type="similarity">
    <text evidence="2">Belongs to the actin-binding proteins ADF family.</text>
</comment>
<proteinExistence type="inferred from homology"/>
<dbReference type="PROSITE" id="PS51263">
    <property type="entry name" value="ADF_H"/>
    <property type="match status" value="1"/>
</dbReference>
<dbReference type="SUPFAM" id="SSF53474">
    <property type="entry name" value="alpha/beta-Hydrolases"/>
    <property type="match status" value="1"/>
</dbReference>
<evidence type="ECO:0000313" key="7">
    <source>
        <dbReference type="EMBL" id="GJJ09921.1"/>
    </source>
</evidence>
<dbReference type="GO" id="GO:0030042">
    <property type="term" value="P:actin filament depolymerization"/>
    <property type="evidence" value="ECO:0007669"/>
    <property type="project" value="InterPro"/>
</dbReference>
<dbReference type="GO" id="GO:0015629">
    <property type="term" value="C:actin cytoskeleton"/>
    <property type="evidence" value="ECO:0007669"/>
    <property type="project" value="InterPro"/>
</dbReference>
<evidence type="ECO:0000256" key="3">
    <source>
        <dbReference type="ARBA" id="ARBA00015630"/>
    </source>
</evidence>
<keyword evidence="8" id="KW-1185">Reference proteome</keyword>
<accession>A0AAV5ABR9</accession>
<dbReference type="SUPFAM" id="SSF55753">
    <property type="entry name" value="Actin depolymerizing proteins"/>
    <property type="match status" value="1"/>
</dbReference>
<dbReference type="Gene3D" id="3.40.50.1820">
    <property type="entry name" value="alpha/beta hydrolase"/>
    <property type="match status" value="1"/>
</dbReference>
<dbReference type="InterPro" id="IPR029006">
    <property type="entry name" value="ADF-H/Gelsolin-like_dom_sf"/>
</dbReference>
<feature type="domain" description="ADF-H" evidence="6">
    <location>
        <begin position="302"/>
        <end position="429"/>
    </location>
</feature>
<dbReference type="PANTHER" id="PTHR11913">
    <property type="entry name" value="COFILIN-RELATED"/>
    <property type="match status" value="1"/>
</dbReference>
<protein>
    <recommendedName>
        <fullName evidence="3">Cofilin</fullName>
    </recommendedName>
    <alternativeName>
        <fullName evidence="5">Actin-depolymerizing factor 1</fullName>
    </alternativeName>
</protein>
<organism evidence="7 8">
    <name type="scientific">Clathrus columnatus</name>
    <dbReference type="NCBI Taxonomy" id="1419009"/>
    <lineage>
        <taxon>Eukaryota</taxon>
        <taxon>Fungi</taxon>
        <taxon>Dikarya</taxon>
        <taxon>Basidiomycota</taxon>
        <taxon>Agaricomycotina</taxon>
        <taxon>Agaricomycetes</taxon>
        <taxon>Phallomycetidae</taxon>
        <taxon>Phallales</taxon>
        <taxon>Clathraceae</taxon>
        <taxon>Clathrus</taxon>
    </lineage>
</organism>
<dbReference type="EMBL" id="BPWL01000004">
    <property type="protein sequence ID" value="GJJ09921.1"/>
    <property type="molecule type" value="Genomic_DNA"/>
</dbReference>
<name>A0AAV5ABR9_9AGAM</name>
<reference evidence="7" key="1">
    <citation type="submission" date="2021-10" db="EMBL/GenBank/DDBJ databases">
        <title>De novo Genome Assembly of Clathrus columnatus (Basidiomycota, Fungi) Using Illumina and Nanopore Sequence Data.</title>
        <authorList>
            <person name="Ogiso-Tanaka E."/>
            <person name="Itagaki H."/>
            <person name="Hosoya T."/>
            <person name="Hosaka K."/>
        </authorList>
    </citation>
    <scope>NUCLEOTIDE SEQUENCE</scope>
    <source>
        <strain evidence="7">MO-923</strain>
    </source>
</reference>
<dbReference type="InterPro" id="IPR000073">
    <property type="entry name" value="AB_hydrolase_1"/>
</dbReference>
<keyword evidence="4" id="KW-0009">Actin-binding</keyword>
<sequence>MEVFVYPILQTFGLYTPSDPTYGRYLLDFPVYEKKLAEDSEIRTKQRRIFVQNGNFLKGEDINLKKDEIESAKEKEWVYYRVWEKGPGNGCDVIALHGINDYGGKWALHISGLLSKGFRVIAPDMPSFGRSTGLHSYILNHKQLISTIESVILDVDTYSSPTRKIFLIGSSMGGGLILNFCALHPARTRITGAYVLCPMIAISPETRPHIVVETLAQIVKFVAGRLPILSVVRGNLSDDPRVEEEIQTKMRLSTAAAMLRCLLEFTPSVNASFDTPFVSVMAHTIVLQLIKVQWSLSKKQLASGISVNDECLKAFQELKKDRKHKYVIYTINDRKTEIIVSKTSSSDNYDEFVADLPEDDCRYAVYDFEYEVSGGGKRNKLSPDVSKIKSKMIYASSKDALRQALGVPTEVQATAFDEVSLEAVLDKVGRK</sequence>
<dbReference type="SMART" id="SM00102">
    <property type="entry name" value="ADF"/>
    <property type="match status" value="1"/>
</dbReference>
<comment type="caution">
    <text evidence="7">The sequence shown here is derived from an EMBL/GenBank/DDBJ whole genome shotgun (WGS) entry which is preliminary data.</text>
</comment>
<dbReference type="Pfam" id="PF12146">
    <property type="entry name" value="Hydrolase_4"/>
    <property type="match status" value="1"/>
</dbReference>
<dbReference type="GO" id="GO:0003779">
    <property type="term" value="F:actin binding"/>
    <property type="evidence" value="ECO:0007669"/>
    <property type="project" value="UniProtKB-KW"/>
</dbReference>
<dbReference type="InterPro" id="IPR022742">
    <property type="entry name" value="Hydrolase_4"/>
</dbReference>
<dbReference type="InterPro" id="IPR017904">
    <property type="entry name" value="ADF/Cofilin"/>
</dbReference>
<dbReference type="PRINTS" id="PR00111">
    <property type="entry name" value="ABHYDROLASE"/>
</dbReference>
<dbReference type="Pfam" id="PF00241">
    <property type="entry name" value="Cofilin_ADF"/>
    <property type="match status" value="1"/>
</dbReference>
<dbReference type="InterPro" id="IPR002108">
    <property type="entry name" value="ADF-H"/>
</dbReference>
<dbReference type="GO" id="GO:0016363">
    <property type="term" value="C:nuclear matrix"/>
    <property type="evidence" value="ECO:0007669"/>
    <property type="project" value="UniProtKB-SubCell"/>
</dbReference>
<evidence type="ECO:0000256" key="2">
    <source>
        <dbReference type="ARBA" id="ARBA00006844"/>
    </source>
</evidence>
<dbReference type="Proteomes" id="UP001050691">
    <property type="component" value="Unassembled WGS sequence"/>
</dbReference>
<dbReference type="AlphaFoldDB" id="A0AAV5ABR9"/>